<dbReference type="PANTHER" id="PTHR46606:SF1">
    <property type="entry name" value="SHOOTIN-1"/>
    <property type="match status" value="1"/>
</dbReference>
<dbReference type="STRING" id="7868.ENSCMIP00000031957"/>
<protein>
    <submittedName>
        <fullName evidence="3">Uncharacterized protein</fullName>
    </submittedName>
</protein>
<sequence length="416" mass="47860">MDNPPNLSPPTMPGPGDQHSLDREKSHLLTVITESSDDSADPDENGKDEREKDEVQKQLEDMEKVSRQIIQEMSELEMQLEIEKTCRVNAEVFAVKVNKENKKLVRLSRALQPMWDSLPDDITKLGAEDKETPNPTCNPEYQYQLQVKDLQERITLLLEERRELSSSLETLQARFTQLTEEVARERTEKIALQKVQERQSKALKRINTVSVLVTQDYQELQQQLDLEQELRQQAETYAHQMLVRQREASRQSVILLQNVLPSEQLLTALEEVASLNRCLEQERHQHQQLVQELKHRLEGSQAESEVARLTLALSIADEQKEDVESRLAVAETKSLELETEVQTLRMKLEAADNTTHEEQQEGAPPPPPPLHPLPHPRLHTHQHPECRSSPWQSCYAEGSRNARKLGQRTRPPPWTA</sequence>
<reference evidence="4" key="2">
    <citation type="journal article" date="2007" name="PLoS Biol.">
        <title>Survey sequencing and comparative analysis of the elephant shark (Callorhinchus milii) genome.</title>
        <authorList>
            <person name="Venkatesh B."/>
            <person name="Kirkness E.F."/>
            <person name="Loh Y.H."/>
            <person name="Halpern A.L."/>
            <person name="Lee A.P."/>
            <person name="Johnson J."/>
            <person name="Dandona N."/>
            <person name="Viswanathan L.D."/>
            <person name="Tay A."/>
            <person name="Venter J.C."/>
            <person name="Strausberg R.L."/>
            <person name="Brenner S."/>
        </authorList>
    </citation>
    <scope>NUCLEOTIDE SEQUENCE [LARGE SCALE GENOMIC DNA]</scope>
</reference>
<evidence type="ECO:0000313" key="3">
    <source>
        <dbReference type="Ensembl" id="ENSCMIP00000031957.1"/>
    </source>
</evidence>
<dbReference type="GO" id="GO:0005737">
    <property type="term" value="C:cytoplasm"/>
    <property type="evidence" value="ECO:0007669"/>
    <property type="project" value="TreeGrafter"/>
</dbReference>
<dbReference type="GO" id="GO:0044295">
    <property type="term" value="C:axonal growth cone"/>
    <property type="evidence" value="ECO:0007669"/>
    <property type="project" value="TreeGrafter"/>
</dbReference>
<dbReference type="PANTHER" id="PTHR46606">
    <property type="entry name" value="SHOOTIN-1"/>
    <property type="match status" value="1"/>
</dbReference>
<dbReference type="Ensembl" id="ENSCMIT00000032444.1">
    <property type="protein sequence ID" value="ENSCMIP00000031957.1"/>
    <property type="gene ID" value="ENSCMIG00000013672.1"/>
</dbReference>
<feature type="coiled-coil region" evidence="1">
    <location>
        <begin position="147"/>
        <end position="188"/>
    </location>
</feature>
<reference evidence="4" key="1">
    <citation type="journal article" date="2006" name="Science">
        <title>Ancient noncoding elements conserved in the human genome.</title>
        <authorList>
            <person name="Venkatesh B."/>
            <person name="Kirkness E.F."/>
            <person name="Loh Y.H."/>
            <person name="Halpern A.L."/>
            <person name="Lee A.P."/>
            <person name="Johnson J."/>
            <person name="Dandona N."/>
            <person name="Viswanathan L.D."/>
            <person name="Tay A."/>
            <person name="Venter J.C."/>
            <person name="Strausberg R.L."/>
            <person name="Brenner S."/>
        </authorList>
    </citation>
    <scope>NUCLEOTIDE SEQUENCE [LARGE SCALE GENOMIC DNA]</scope>
</reference>
<gene>
    <name evidence="3" type="primary">shtn2</name>
</gene>
<dbReference type="InParanoid" id="A0A4W3IRK3"/>
<feature type="compositionally biased region" description="Pro residues" evidence="2">
    <location>
        <begin position="1"/>
        <end position="13"/>
    </location>
</feature>
<feature type="compositionally biased region" description="Pro residues" evidence="2">
    <location>
        <begin position="363"/>
        <end position="373"/>
    </location>
</feature>
<dbReference type="AlphaFoldDB" id="A0A4W3IRK3"/>
<evidence type="ECO:0000313" key="4">
    <source>
        <dbReference type="Proteomes" id="UP000314986"/>
    </source>
</evidence>
<evidence type="ECO:0000256" key="2">
    <source>
        <dbReference type="SAM" id="MobiDB-lite"/>
    </source>
</evidence>
<proteinExistence type="predicted"/>
<reference evidence="3" key="5">
    <citation type="submission" date="2025-09" db="UniProtKB">
        <authorList>
            <consortium name="Ensembl"/>
        </authorList>
    </citation>
    <scope>IDENTIFICATION</scope>
</reference>
<dbReference type="InterPro" id="IPR024849">
    <property type="entry name" value="Shootin-1"/>
</dbReference>
<dbReference type="GO" id="GO:0031252">
    <property type="term" value="C:cell leading edge"/>
    <property type="evidence" value="ECO:0007669"/>
    <property type="project" value="TreeGrafter"/>
</dbReference>
<feature type="compositionally biased region" description="Basic and acidic residues" evidence="2">
    <location>
        <begin position="350"/>
        <end position="359"/>
    </location>
</feature>
<organism evidence="3 4">
    <name type="scientific">Callorhinchus milii</name>
    <name type="common">Ghost shark</name>
    <dbReference type="NCBI Taxonomy" id="7868"/>
    <lineage>
        <taxon>Eukaryota</taxon>
        <taxon>Metazoa</taxon>
        <taxon>Chordata</taxon>
        <taxon>Craniata</taxon>
        <taxon>Vertebrata</taxon>
        <taxon>Chondrichthyes</taxon>
        <taxon>Holocephali</taxon>
        <taxon>Chimaeriformes</taxon>
        <taxon>Callorhinchidae</taxon>
        <taxon>Callorhinchus</taxon>
    </lineage>
</organism>
<keyword evidence="4" id="KW-1185">Reference proteome</keyword>
<dbReference type="OMA" id="WIQDEES"/>
<dbReference type="GO" id="GO:2001224">
    <property type="term" value="P:positive regulation of neuron migration"/>
    <property type="evidence" value="ECO:0007669"/>
    <property type="project" value="TreeGrafter"/>
</dbReference>
<reference evidence="4" key="3">
    <citation type="journal article" date="2014" name="Nature">
        <title>Elephant shark genome provides unique insights into gnathostome evolution.</title>
        <authorList>
            <consortium name="International Elephant Shark Genome Sequencing Consortium"/>
            <person name="Venkatesh B."/>
            <person name="Lee A.P."/>
            <person name="Ravi V."/>
            <person name="Maurya A.K."/>
            <person name="Lian M.M."/>
            <person name="Swann J.B."/>
            <person name="Ohta Y."/>
            <person name="Flajnik M.F."/>
            <person name="Sutoh Y."/>
            <person name="Kasahara M."/>
            <person name="Hoon S."/>
            <person name="Gangu V."/>
            <person name="Roy S.W."/>
            <person name="Irimia M."/>
            <person name="Korzh V."/>
            <person name="Kondrychyn I."/>
            <person name="Lim Z.W."/>
            <person name="Tay B.H."/>
            <person name="Tohari S."/>
            <person name="Kong K.W."/>
            <person name="Ho S."/>
            <person name="Lorente-Galdos B."/>
            <person name="Quilez J."/>
            <person name="Marques-Bonet T."/>
            <person name="Raney B.J."/>
            <person name="Ingham P.W."/>
            <person name="Tay A."/>
            <person name="Hillier L.W."/>
            <person name="Minx P."/>
            <person name="Boehm T."/>
            <person name="Wilson R.K."/>
            <person name="Brenner S."/>
            <person name="Warren W.C."/>
        </authorList>
    </citation>
    <scope>NUCLEOTIDE SEQUENCE [LARGE SCALE GENOMIC DNA]</scope>
</reference>
<feature type="compositionally biased region" description="Basic and acidic residues" evidence="2">
    <location>
        <begin position="44"/>
        <end position="58"/>
    </location>
</feature>
<dbReference type="GeneTree" id="ENSGT00510000048167"/>
<feature type="region of interest" description="Disordered" evidence="2">
    <location>
        <begin position="350"/>
        <end position="416"/>
    </location>
</feature>
<evidence type="ECO:0000256" key="1">
    <source>
        <dbReference type="SAM" id="Coils"/>
    </source>
</evidence>
<accession>A0A4W3IRK3</accession>
<name>A0A4W3IRK3_CALMI</name>
<dbReference type="Proteomes" id="UP000314986">
    <property type="component" value="Unassembled WGS sequence"/>
</dbReference>
<reference evidence="3" key="4">
    <citation type="submission" date="2025-08" db="UniProtKB">
        <authorList>
            <consortium name="Ensembl"/>
        </authorList>
    </citation>
    <scope>IDENTIFICATION</scope>
</reference>
<feature type="region of interest" description="Disordered" evidence="2">
    <location>
        <begin position="1"/>
        <end position="58"/>
    </location>
</feature>
<dbReference type="GO" id="GO:0048812">
    <property type="term" value="P:neuron projection morphogenesis"/>
    <property type="evidence" value="ECO:0007669"/>
    <property type="project" value="TreeGrafter"/>
</dbReference>
<keyword evidence="1" id="KW-0175">Coiled coil</keyword>